<dbReference type="EMBL" id="JBHSAV010000093">
    <property type="protein sequence ID" value="MFC3978314.1"/>
    <property type="molecule type" value="Genomic_DNA"/>
</dbReference>
<dbReference type="InterPro" id="IPR055354">
    <property type="entry name" value="DUF7507"/>
</dbReference>
<evidence type="ECO:0000259" key="1">
    <source>
        <dbReference type="Pfam" id="PF13229"/>
    </source>
</evidence>
<dbReference type="InterPro" id="IPR006626">
    <property type="entry name" value="PbH1"/>
</dbReference>
<sequence length="2381" mass="251285">MVKNLQDIQFSPVSKSFMENFISQFFILIGRTPLTKLAFTLVFLIGFLGKVQAACTVPSDMTQTQFITFLNNNQATCDGTVIIPNGVLITLGSTITVPSHIQTIIIEDGGRILWSSNNVDLILPQNTAIIIENVSNIGTQTGAIGSTTSTCSNNRRIVIGNIQYASCTGGGNVCLVFADLIQQGGTPRIEADVTVFGNSGNKLCVGEASLDAVITGLPPGVSPSSYAWTQTSGPASATFSSPSTQATDVTANVPGDYIFRLTIEIPLGPSGSCATQAATVFSEIELSFLPFAPDVTDTQNEIYCLGSGTLGYTVTADPGYSLLYYDSETSDTPLAEIPTIDTNTASLGTYTVWVSQVNAESCEGPRSPVSITLNNCALSILKEVNHEEIDTPTLLEYTITLTNLGNVSHENVVIYDELVFDGMPTVLNPVLVSGDGNNNGVLDVGEVWVYSVSYQVTQTNIDQGGGITNTATVATNLELSQLSSTVNTQINQSPAIEILKSAIFNDENSDTFAQVGETISYTFQLTNTGNVTLTNVSLVEDAFTGIGTLGTPVFESASEGSAEGTLLVDEFATYTLSYIVQQEDIDDGVVVNIAYATAQAPNANIRTEQCDDGLSTCNCEQVLDCAGAARVFLTPFSLTLSGRVFEDINYGGGAGRDYTTANASAVASGFANNQIAVENARVELYNSSGSFVSSTLTDSDGNYQFPISSSGDYTVRVASQTVLSQRAGSVATLRGVQTYRTDASSGTAVADVNRVGGENPLLIDAANGTTTLAALTTSSATAQSITPVSVVAADVTNIDFGFNFNTIVNTTNTGQGSLRQFIANANALSVANLAIEGQPAGRDVSIFMISDGNAVPGLRAGLPNQLTAGVAVITKTAALPDITGDFISIDGTTQTVNVGNTNTGSEGYSGNVGTGAGISTINQVDRPEVEVRRQLASTAAAFVFRVTGSETTFRGVAIRKPDGGSNNIDGIRFESSASNGLVEQNFIGSSATSFSDSGLNNRLRQGVWINGSTNIVVRNNLIGHLNAFGVYVVNSENALIEGNSILNTGITSPASNPQESVRIFGAGPNTVRHNYIGQTIWGNIELGGAQNVVIHGNTIEHGMQTAISGVIPAQNAAVVAMAASDVTISNNIIRNTANGHGVLVNSRTNDTNPPVNGERIHITENSIYNNSLLGINLNISDLNDDSTNDEVTPNDGIKNVNTANSGMDYPIATTALLSASLNQLILEGYVGDNPAGSTLFANTKVEVFQAFEFGTINGQVISGDGLSVPHGEGRTYLGTLTSDANGLFSGILSVSGLAVGDVITFTGTDLDGNTSEFSANIIIDINSILANDDNYGPLNGTIGSPLVGNALTNDLLNGNPVSVSNVSVSVVTPAFPIAGGVVPTLDTNTGNVIMPAGTPAGTYTITYQICDQVETSLCDMATITIFVYDPCDISASNPDSDGDGVSDHCDLDDDNDGITDAEENACLDDVIAGYPAGFTMLRPSDFGISFTGTEQNGLNLSGDFSHLYGYAPNSGIILVSVTNANVHPTADAFYVRGDLPVTDWSITGQVKSIVALEQGLEYFPFQRREIRLYSNEAQLVNQSIINSGNWENGLEGNTYFQFNNSDEVFDFESDRLGAVLFTALLDYSDKNFGFYTNDATSDRWSTYFVRFYPECDNDMDGIPNRLDLDSDNDGCPDAVEYYGDINAIGSDGNDYYGDGNPPATNPDGTVIDASYTGNYANALTATLIAVDSEPADVSDYVGATVTFTAAASAINTNTFNLGTPDYNIPPAVNATADLLYQWQVSTDDGNTWTDLTNIGQFSGVDTDELTIQNITLSQDGHLFRVIVTHINRVCPTESIAGELSVVRDIEANDDNYGPISGIDGGTTPSVLENDVLNGEPVNLSDVVLSVISSNPALTLNPDGTITIAPGTSSGTYTLVYQICDRLDPPLCSTATATITVYELACPEPLVYQVIPCSDSTNEEGDSSTHQDFEFTLQTTQGPISVFYSIPRGFAVQNSSYEEFSNSVNNGSFASVFDIESVTFEFLPTGNSNEYIKEWTLTDEAGNTYVCEQLVSFDFTLPELQQVGEPTVECIANESNYTVSATFSGFGPFVATGTGGPGTWTNNGNGTHTWVSAPIASGTDYNVSISDAGNCAPILISGEAPVCCVGEVVCPEPLVYNVLPCSGEGLEDDGTEFELDIFTDQGRVRIFYTIPSGLAPQTSSYAEFVEAGGEFLSDCGIVSVTSEYIFIQQNPWVFVREWTLTDEAGNTYICEQDINFNYPPNLAQEGSLSAECIENTQTYELTATFRGFGPFVATGTGGPGTWTDNGDGTHTWVSAPIASGTDYNVSISDSGNCAPIALTGASPFPLAPTAGTVTQPTCEVATGTFQITDYDADRTYTF</sequence>
<protein>
    <submittedName>
        <fullName evidence="4">Right-handed parallel beta-helix repeat-containing protein</fullName>
    </submittedName>
</protein>
<comment type="caution">
    <text evidence="4">The sequence shown here is derived from an EMBL/GenBank/DDBJ whole genome shotgun (WGS) entry which is preliminary data.</text>
</comment>
<gene>
    <name evidence="4" type="ORF">ACFOUP_18160</name>
</gene>
<dbReference type="InterPro" id="IPR044023">
    <property type="entry name" value="Ig_7"/>
</dbReference>
<dbReference type="Pfam" id="PF24346">
    <property type="entry name" value="DUF7507"/>
    <property type="match status" value="2"/>
</dbReference>
<dbReference type="NCBIfam" id="TIGR01451">
    <property type="entry name" value="B_ant_repeat"/>
    <property type="match status" value="1"/>
</dbReference>
<dbReference type="Gene3D" id="2.60.40.10">
    <property type="entry name" value="Immunoglobulins"/>
    <property type="match status" value="2"/>
</dbReference>
<dbReference type="SUPFAM" id="SSF49478">
    <property type="entry name" value="Cna protein B-type domain"/>
    <property type="match status" value="1"/>
</dbReference>
<evidence type="ECO:0000313" key="4">
    <source>
        <dbReference type="EMBL" id="MFC3978314.1"/>
    </source>
</evidence>
<keyword evidence="5" id="KW-1185">Reference proteome</keyword>
<dbReference type="InterPro" id="IPR013783">
    <property type="entry name" value="Ig-like_fold"/>
</dbReference>
<dbReference type="SUPFAM" id="SSF51126">
    <property type="entry name" value="Pectin lyase-like"/>
    <property type="match status" value="1"/>
</dbReference>
<dbReference type="InterPro" id="IPR039448">
    <property type="entry name" value="Beta_helix"/>
</dbReference>
<organism evidence="4 5">
    <name type="scientific">Belliella kenyensis</name>
    <dbReference type="NCBI Taxonomy" id="1472724"/>
    <lineage>
        <taxon>Bacteria</taxon>
        <taxon>Pseudomonadati</taxon>
        <taxon>Bacteroidota</taxon>
        <taxon>Cytophagia</taxon>
        <taxon>Cytophagales</taxon>
        <taxon>Cyclobacteriaceae</taxon>
        <taxon>Belliella</taxon>
    </lineage>
</organism>
<dbReference type="Proteomes" id="UP001595766">
    <property type="component" value="Unassembled WGS sequence"/>
</dbReference>
<dbReference type="Pfam" id="PF22352">
    <property type="entry name" value="K319L-like_PKD"/>
    <property type="match status" value="1"/>
</dbReference>
<feature type="domain" description="Right handed beta helix" evidence="1">
    <location>
        <begin position="1006"/>
        <end position="1177"/>
    </location>
</feature>
<evidence type="ECO:0000313" key="5">
    <source>
        <dbReference type="Proteomes" id="UP001595766"/>
    </source>
</evidence>
<feature type="non-terminal residue" evidence="4">
    <location>
        <position position="2381"/>
    </location>
</feature>
<dbReference type="InterPro" id="IPR011050">
    <property type="entry name" value="Pectin_lyase_fold/virulence"/>
</dbReference>
<dbReference type="InterPro" id="IPR047589">
    <property type="entry name" value="DUF11_rpt"/>
</dbReference>
<dbReference type="Pfam" id="PF13229">
    <property type="entry name" value="Beta_helix"/>
    <property type="match status" value="1"/>
</dbReference>
<accession>A0ABV8EPT1</accession>
<reference evidence="5" key="1">
    <citation type="journal article" date="2019" name="Int. J. Syst. Evol. Microbiol.">
        <title>The Global Catalogue of Microorganisms (GCM) 10K type strain sequencing project: providing services to taxonomists for standard genome sequencing and annotation.</title>
        <authorList>
            <consortium name="The Broad Institute Genomics Platform"/>
            <consortium name="The Broad Institute Genome Sequencing Center for Infectious Disease"/>
            <person name="Wu L."/>
            <person name="Ma J."/>
        </authorList>
    </citation>
    <scope>NUCLEOTIDE SEQUENCE [LARGE SCALE GENOMIC DNA]</scope>
    <source>
        <strain evidence="5">CECT 8551</strain>
    </source>
</reference>
<proteinExistence type="predicted"/>
<dbReference type="Pfam" id="PF19081">
    <property type="entry name" value="Ig_7"/>
    <property type="match status" value="1"/>
</dbReference>
<feature type="domain" description="DUF7507" evidence="3">
    <location>
        <begin position="377"/>
        <end position="475"/>
    </location>
</feature>
<dbReference type="RefSeq" id="WP_376856851.1">
    <property type="nucleotide sequence ID" value="NZ_JBHSAV010000093.1"/>
</dbReference>
<dbReference type="SMART" id="SM00710">
    <property type="entry name" value="PbH1"/>
    <property type="match status" value="8"/>
</dbReference>
<evidence type="ECO:0000259" key="3">
    <source>
        <dbReference type="Pfam" id="PF24346"/>
    </source>
</evidence>
<feature type="domain" description="Ig-like" evidence="2">
    <location>
        <begin position="290"/>
        <end position="374"/>
    </location>
</feature>
<feature type="domain" description="DUF7507" evidence="3">
    <location>
        <begin position="493"/>
        <end position="604"/>
    </location>
</feature>
<evidence type="ECO:0000259" key="2">
    <source>
        <dbReference type="Pfam" id="PF19081"/>
    </source>
</evidence>
<name>A0ABV8EPT1_9BACT</name>